<dbReference type="AlphaFoldDB" id="A0A3D8J0X4"/>
<sequence>MKIEISRIVAGVYLLSTTLTVGALLMCIFIESNIFNLDSIFRTNAYTETLITRYDQGLIMSVIWNNLFYILLISAIIIFVYETLSFRFQKSSFFVWILNVLNVILMLLLCFFYLPGVTKIFNNEPRIAATPESESFLNQTELVLQLLCMTLLITFFMRLFLLNTKR</sequence>
<keyword evidence="1" id="KW-0472">Membrane</keyword>
<keyword evidence="3" id="KW-1185">Reference proteome</keyword>
<evidence type="ECO:0000313" key="3">
    <source>
        <dbReference type="Proteomes" id="UP000256424"/>
    </source>
</evidence>
<comment type="caution">
    <text evidence="2">The sequence shown here is derived from an EMBL/GenBank/DDBJ whole genome shotgun (WGS) entry which is preliminary data.</text>
</comment>
<dbReference type="EMBL" id="NXLW01000016">
    <property type="protein sequence ID" value="RDU70856.1"/>
    <property type="molecule type" value="Genomic_DNA"/>
</dbReference>
<name>A0A3D8J0X4_9HELI</name>
<evidence type="ECO:0000256" key="1">
    <source>
        <dbReference type="SAM" id="Phobius"/>
    </source>
</evidence>
<feature type="transmembrane region" description="Helical" evidence="1">
    <location>
        <begin position="93"/>
        <end position="114"/>
    </location>
</feature>
<dbReference type="RefSeq" id="WP_104763334.1">
    <property type="nucleotide sequence ID" value="NZ_FZPM01000019.1"/>
</dbReference>
<feature type="transmembrane region" description="Helical" evidence="1">
    <location>
        <begin position="57"/>
        <end position="81"/>
    </location>
</feature>
<feature type="transmembrane region" description="Helical" evidence="1">
    <location>
        <begin position="12"/>
        <end position="37"/>
    </location>
</feature>
<proteinExistence type="predicted"/>
<evidence type="ECO:0008006" key="4">
    <source>
        <dbReference type="Google" id="ProtNLM"/>
    </source>
</evidence>
<organism evidence="2 3">
    <name type="scientific">Helicobacter aurati</name>
    <dbReference type="NCBI Taxonomy" id="137778"/>
    <lineage>
        <taxon>Bacteria</taxon>
        <taxon>Pseudomonadati</taxon>
        <taxon>Campylobacterota</taxon>
        <taxon>Epsilonproteobacteria</taxon>
        <taxon>Campylobacterales</taxon>
        <taxon>Helicobacteraceae</taxon>
        <taxon>Helicobacter</taxon>
    </lineage>
</organism>
<gene>
    <name evidence="2" type="ORF">CQA66_07525</name>
</gene>
<feature type="transmembrane region" description="Helical" evidence="1">
    <location>
        <begin position="142"/>
        <end position="161"/>
    </location>
</feature>
<dbReference type="OrthoDB" id="5328677at2"/>
<accession>A0A3D8J0X4</accession>
<keyword evidence="1" id="KW-0812">Transmembrane</keyword>
<evidence type="ECO:0000313" key="2">
    <source>
        <dbReference type="EMBL" id="RDU70856.1"/>
    </source>
</evidence>
<protein>
    <recommendedName>
        <fullName evidence="4">DUF4149 domain-containing protein</fullName>
    </recommendedName>
</protein>
<keyword evidence="1" id="KW-1133">Transmembrane helix</keyword>
<dbReference type="Proteomes" id="UP000256424">
    <property type="component" value="Unassembled WGS sequence"/>
</dbReference>
<reference evidence="2 3" key="1">
    <citation type="submission" date="2018-04" db="EMBL/GenBank/DDBJ databases">
        <title>Novel Campyloabacter and Helicobacter Species and Strains.</title>
        <authorList>
            <person name="Mannion A.J."/>
            <person name="Shen Z."/>
            <person name="Fox J.G."/>
        </authorList>
    </citation>
    <scope>NUCLEOTIDE SEQUENCE [LARGE SCALE GENOMIC DNA]</scope>
    <source>
        <strain evidence="2 3">MIT 97-5075</strain>
    </source>
</reference>